<organism evidence="2 4">
    <name type="scientific">Roseovarius indicus</name>
    <dbReference type="NCBI Taxonomy" id="540747"/>
    <lineage>
        <taxon>Bacteria</taxon>
        <taxon>Pseudomonadati</taxon>
        <taxon>Pseudomonadota</taxon>
        <taxon>Alphaproteobacteria</taxon>
        <taxon>Rhodobacterales</taxon>
        <taxon>Roseobacteraceae</taxon>
        <taxon>Roseovarius</taxon>
    </lineage>
</organism>
<dbReference type="Pfam" id="PF01963">
    <property type="entry name" value="TraB_PrgY_gumN"/>
    <property type="match status" value="1"/>
</dbReference>
<reference evidence="2 4" key="1">
    <citation type="submission" date="2015-04" db="EMBL/GenBank/DDBJ databases">
        <title>The draft genome sequence of Roseovarius indicus B108T.</title>
        <authorList>
            <person name="Li G."/>
            <person name="Lai Q."/>
            <person name="Shao Z."/>
            <person name="Yan P."/>
        </authorList>
    </citation>
    <scope>NUCLEOTIDE SEQUENCE [LARGE SCALE GENOMIC DNA]</scope>
    <source>
        <strain evidence="2 4">B108</strain>
    </source>
</reference>
<dbReference type="AlphaFoldDB" id="A0A0T5PF80"/>
<dbReference type="InterPro" id="IPR002816">
    <property type="entry name" value="TraB/PrgY/GumN_fam"/>
</dbReference>
<sequence>MRWLAVGLCCLLAAPASAQSWATRELCLEQAPKVHPEAFAPRTYEEIQQLAADIPNGTGRFWRVESADGAVSHLWGTMHSNAPHILDLPEAVTTEIAAARTVAIESDYTGQTRRDVFRQNAAARYILDNLTIDTVDFGIPLDMENWIRTRLAGLGWGYDAYATLRPAAIAEILLFHPCNDFHDGSFPIQDYHIQLQGALAGADLIGLEDRNAFYDRLNDPANLDLAAAIIATYGAYLDPEQSQEAYATFDALYLSGRIAEVMAWERAFFDHRYPDGEGADWLARTNAYLLAERNETFLATALPELEKGGLFMAIGAFHLPRDTGMIALLRREGYTVTRIPVPGEAP</sequence>
<keyword evidence="1" id="KW-0732">Signal</keyword>
<evidence type="ECO:0000256" key="1">
    <source>
        <dbReference type="SAM" id="SignalP"/>
    </source>
</evidence>
<dbReference type="OrthoDB" id="9806326at2"/>
<reference evidence="3 5" key="2">
    <citation type="submission" date="2018-08" db="EMBL/GenBank/DDBJ databases">
        <title>Genetic Globetrotter - A new plasmid hitch-hiking vast phylogenetic and geographic distances.</title>
        <authorList>
            <person name="Vollmers J."/>
            <person name="Petersen J."/>
        </authorList>
    </citation>
    <scope>NUCLEOTIDE SEQUENCE [LARGE SCALE GENOMIC DNA]</scope>
    <source>
        <strain evidence="3 5">DSM 26383</strain>
    </source>
</reference>
<evidence type="ECO:0000313" key="3">
    <source>
        <dbReference type="EMBL" id="QEW29085.1"/>
    </source>
</evidence>
<dbReference type="EMBL" id="CP031598">
    <property type="protein sequence ID" value="QEW29085.1"/>
    <property type="molecule type" value="Genomic_DNA"/>
</dbReference>
<accession>A0A0T5PF80</accession>
<dbReference type="EMBL" id="LAXI01000001">
    <property type="protein sequence ID" value="KRS19582.1"/>
    <property type="molecule type" value="Genomic_DNA"/>
</dbReference>
<dbReference type="STRING" id="540747.SAMN04488031_102575"/>
<feature type="signal peptide" evidence="1">
    <location>
        <begin position="1"/>
        <end position="18"/>
    </location>
</feature>
<evidence type="ECO:0000313" key="2">
    <source>
        <dbReference type="EMBL" id="KRS19582.1"/>
    </source>
</evidence>
<evidence type="ECO:0000313" key="4">
    <source>
        <dbReference type="Proteomes" id="UP000051401"/>
    </source>
</evidence>
<dbReference type="Proteomes" id="UP000325785">
    <property type="component" value="Chromosome"/>
</dbReference>
<protein>
    <submittedName>
        <fullName evidence="3">TraB family protein</fullName>
    </submittedName>
</protein>
<evidence type="ECO:0000313" key="5">
    <source>
        <dbReference type="Proteomes" id="UP000325785"/>
    </source>
</evidence>
<keyword evidence="4" id="KW-1185">Reference proteome</keyword>
<gene>
    <name evidence="3" type="ORF">RIdsm_04927</name>
    <name evidence="2" type="ORF">XM52_01710</name>
</gene>
<dbReference type="PATRIC" id="fig|540747.5.peg.344"/>
<dbReference type="Proteomes" id="UP000051401">
    <property type="component" value="Unassembled WGS sequence"/>
</dbReference>
<feature type="chain" id="PRO_5010437665" evidence="1">
    <location>
        <begin position="19"/>
        <end position="346"/>
    </location>
</feature>
<name>A0A0T5PF80_9RHOB</name>
<dbReference type="CDD" id="cd14789">
    <property type="entry name" value="Tiki"/>
    <property type="match status" value="1"/>
</dbReference>
<dbReference type="KEGG" id="rid:RIdsm_04927"/>
<dbReference type="RefSeq" id="WP_057812626.1">
    <property type="nucleotide sequence ID" value="NZ_CP031598.1"/>
</dbReference>
<proteinExistence type="predicted"/>